<sequence>MFLPRTFYLFTHNLIAFCTNGLFNTLVAMVIERCVATALVDIYEKRFRTLGILLTITALIVSLLETANGYKYLAGDYLMTNSLIHPGAKSIVVSIGFAVLWLISCILLLITISLYCFNTRRRKRFSMLSYLIHQTVPL</sequence>
<keyword evidence="4 5" id="KW-0472">Membrane</keyword>
<dbReference type="OrthoDB" id="5792629at2759"/>
<evidence type="ECO:0000256" key="5">
    <source>
        <dbReference type="SAM" id="Phobius"/>
    </source>
</evidence>
<feature type="transmembrane region" description="Helical" evidence="5">
    <location>
        <begin position="90"/>
        <end position="117"/>
    </location>
</feature>
<dbReference type="InterPro" id="IPR019408">
    <property type="entry name" value="7TM_GPCR_serpentine_rcpt_Srab"/>
</dbReference>
<name>A0A3P6SYG1_CYLGO</name>
<dbReference type="EMBL" id="UYRV01027049">
    <property type="protein sequence ID" value="VDK80366.1"/>
    <property type="molecule type" value="Genomic_DNA"/>
</dbReference>
<dbReference type="GO" id="GO:0016020">
    <property type="term" value="C:membrane"/>
    <property type="evidence" value="ECO:0007669"/>
    <property type="project" value="UniProtKB-SubCell"/>
</dbReference>
<feature type="transmembrane region" description="Helical" evidence="5">
    <location>
        <begin position="52"/>
        <end position="70"/>
    </location>
</feature>
<protein>
    <submittedName>
        <fullName evidence="6">Uncharacterized protein</fullName>
    </submittedName>
</protein>
<accession>A0A3P6SYG1</accession>
<dbReference type="AlphaFoldDB" id="A0A3P6SYG1"/>
<organism evidence="6 7">
    <name type="scientific">Cylicostephanus goldi</name>
    <name type="common">Nematode worm</name>
    <dbReference type="NCBI Taxonomy" id="71465"/>
    <lineage>
        <taxon>Eukaryota</taxon>
        <taxon>Metazoa</taxon>
        <taxon>Ecdysozoa</taxon>
        <taxon>Nematoda</taxon>
        <taxon>Chromadorea</taxon>
        <taxon>Rhabditida</taxon>
        <taxon>Rhabditina</taxon>
        <taxon>Rhabditomorpha</taxon>
        <taxon>Strongyloidea</taxon>
        <taxon>Strongylidae</taxon>
        <taxon>Cylicostephanus</taxon>
    </lineage>
</organism>
<keyword evidence="7" id="KW-1185">Reference proteome</keyword>
<evidence type="ECO:0000256" key="3">
    <source>
        <dbReference type="ARBA" id="ARBA00022989"/>
    </source>
</evidence>
<evidence type="ECO:0000256" key="1">
    <source>
        <dbReference type="ARBA" id="ARBA00004141"/>
    </source>
</evidence>
<evidence type="ECO:0000256" key="2">
    <source>
        <dbReference type="ARBA" id="ARBA00022692"/>
    </source>
</evidence>
<reference evidence="6 7" key="1">
    <citation type="submission" date="2018-11" db="EMBL/GenBank/DDBJ databases">
        <authorList>
            <consortium name="Pathogen Informatics"/>
        </authorList>
    </citation>
    <scope>NUCLEOTIDE SEQUENCE [LARGE SCALE GENOMIC DNA]</scope>
</reference>
<evidence type="ECO:0000313" key="7">
    <source>
        <dbReference type="Proteomes" id="UP000271889"/>
    </source>
</evidence>
<gene>
    <name evidence="6" type="ORF">CGOC_LOCUS7697</name>
</gene>
<evidence type="ECO:0000256" key="4">
    <source>
        <dbReference type="ARBA" id="ARBA00023136"/>
    </source>
</evidence>
<dbReference type="Proteomes" id="UP000271889">
    <property type="component" value="Unassembled WGS sequence"/>
</dbReference>
<keyword evidence="3 5" id="KW-1133">Transmembrane helix</keyword>
<feature type="transmembrane region" description="Helical" evidence="5">
    <location>
        <begin position="6"/>
        <end position="31"/>
    </location>
</feature>
<dbReference type="Pfam" id="PF10292">
    <property type="entry name" value="7TM_GPCR_Srab"/>
    <property type="match status" value="1"/>
</dbReference>
<evidence type="ECO:0000313" key="6">
    <source>
        <dbReference type="EMBL" id="VDK80366.1"/>
    </source>
</evidence>
<keyword evidence="2 5" id="KW-0812">Transmembrane</keyword>
<comment type="subcellular location">
    <subcellularLocation>
        <location evidence="1">Membrane</location>
        <topology evidence="1">Multi-pass membrane protein</topology>
    </subcellularLocation>
</comment>
<proteinExistence type="predicted"/>